<gene>
    <name evidence="1" type="ORF">XOC_2421</name>
</gene>
<dbReference type="AlphaFoldDB" id="G7TFJ7"/>
<evidence type="ECO:0000313" key="2">
    <source>
        <dbReference type="Proteomes" id="UP000008851"/>
    </source>
</evidence>
<name>G7TFJ7_XANOB</name>
<sequence>MRLTIDQFQALWVAHLGQFRMMMEHPCLSREIARIHMQQDGLRDATAPCSV</sequence>
<proteinExistence type="predicted"/>
<dbReference type="KEGG" id="xor:XOC_2421"/>
<organism evidence="1 2">
    <name type="scientific">Xanthomonas oryzae pv. oryzicola (strain BLS256)</name>
    <dbReference type="NCBI Taxonomy" id="383407"/>
    <lineage>
        <taxon>Bacteria</taxon>
        <taxon>Pseudomonadati</taxon>
        <taxon>Pseudomonadota</taxon>
        <taxon>Gammaproteobacteria</taxon>
        <taxon>Lysobacterales</taxon>
        <taxon>Lysobacteraceae</taxon>
        <taxon>Xanthomonas</taxon>
    </lineage>
</organism>
<dbReference type="EMBL" id="CP003057">
    <property type="protein sequence ID" value="AEQ96553.1"/>
    <property type="molecule type" value="Genomic_DNA"/>
</dbReference>
<dbReference type="HOGENOM" id="CLU_3105374_0_0_6"/>
<dbReference type="Proteomes" id="UP000008851">
    <property type="component" value="Chromosome"/>
</dbReference>
<protein>
    <submittedName>
        <fullName evidence="1">Uncharacterized protein</fullName>
    </submittedName>
</protein>
<evidence type="ECO:0000313" key="1">
    <source>
        <dbReference type="EMBL" id="AEQ96553.1"/>
    </source>
</evidence>
<reference evidence="1 2" key="1">
    <citation type="journal article" date="2011" name="J. Bacteriol.">
        <title>Two new complete genome sequences offer insight into host and tissue specificity of plant pathogenic Xanthomonas spp.</title>
        <authorList>
            <person name="Bogdanove A.J."/>
            <person name="Koebnik R."/>
            <person name="Lu H."/>
            <person name="Furutani A."/>
            <person name="Angiuoli S.V."/>
            <person name="Patil P.B."/>
            <person name="Van Sluys M.A."/>
            <person name="Ryan R.P."/>
            <person name="Meyer D.F."/>
            <person name="Han S.W."/>
            <person name="Aparna G."/>
            <person name="Rajaram M."/>
            <person name="Delcher A.L."/>
            <person name="Phillippy A.M."/>
            <person name="Puiu D."/>
            <person name="Schatz M.C."/>
            <person name="Shumway M."/>
            <person name="Sommer D.D."/>
            <person name="Trapnell C."/>
            <person name="Benahmed F."/>
            <person name="Dimitrov G."/>
            <person name="Madupu R."/>
            <person name="Radune D."/>
            <person name="Sullivan S."/>
            <person name="Jha G."/>
            <person name="Ishihara H."/>
            <person name="Lee S.W."/>
            <person name="Pandey A."/>
            <person name="Sharma V."/>
            <person name="Sriariyanun M."/>
            <person name="Szurek B."/>
            <person name="Vera-Cruz C.M."/>
            <person name="Dorman K.S."/>
            <person name="Ronald P.C."/>
            <person name="Verdier V."/>
            <person name="Dow J.M."/>
            <person name="Sonti R.V."/>
            <person name="Tsuge S."/>
            <person name="Brendel V.P."/>
            <person name="Rabinowicz P.D."/>
            <person name="Leach J.E."/>
            <person name="White F.F."/>
            <person name="Salzberg S.L."/>
        </authorList>
    </citation>
    <scope>NUCLEOTIDE SEQUENCE [LARGE SCALE GENOMIC DNA]</scope>
    <source>
        <strain evidence="1 2">BLS256</strain>
    </source>
</reference>
<accession>G7TFJ7</accession>